<proteinExistence type="predicted"/>
<evidence type="ECO:0000313" key="3">
    <source>
        <dbReference type="Proteomes" id="UP000574390"/>
    </source>
</evidence>
<feature type="non-terminal residue" evidence="2">
    <location>
        <position position="1"/>
    </location>
</feature>
<gene>
    <name evidence="2" type="ORF">FOZ62_015781</name>
</gene>
<sequence length="158" mass="17094">EEGTKLLETHARESRTARAQTPVDDSGNLGWPNRASWYVKLSPLLLVMPAVQDIIQLTIQGQQDADVWGPKIVTSLEAYGIVSALLLSSISEDTIAAVTSNACEGTAAEEIDQKKHNVKTVIKGAATEAANQLRLLHERSLTEERGRAKKLAVDLPAL</sequence>
<dbReference type="AlphaFoldDB" id="A0A7J6TJX2"/>
<evidence type="ECO:0000256" key="1">
    <source>
        <dbReference type="SAM" id="MobiDB-lite"/>
    </source>
</evidence>
<reference evidence="2 3" key="1">
    <citation type="submission" date="2020-04" db="EMBL/GenBank/DDBJ databases">
        <title>Perkinsus olseni comparative genomics.</title>
        <authorList>
            <person name="Bogema D.R."/>
        </authorList>
    </citation>
    <scope>NUCLEOTIDE SEQUENCE [LARGE SCALE GENOMIC DNA]</scope>
    <source>
        <strain evidence="2">ATCC PRA-205</strain>
    </source>
</reference>
<accession>A0A7J6TJX2</accession>
<feature type="non-terminal residue" evidence="2">
    <location>
        <position position="158"/>
    </location>
</feature>
<dbReference type="EMBL" id="JABANM010006776">
    <property type="protein sequence ID" value="KAF4745385.1"/>
    <property type="molecule type" value="Genomic_DNA"/>
</dbReference>
<feature type="compositionally biased region" description="Basic and acidic residues" evidence="1">
    <location>
        <begin position="1"/>
        <end position="16"/>
    </location>
</feature>
<organism evidence="2 3">
    <name type="scientific">Perkinsus olseni</name>
    <name type="common">Perkinsus atlanticus</name>
    <dbReference type="NCBI Taxonomy" id="32597"/>
    <lineage>
        <taxon>Eukaryota</taxon>
        <taxon>Sar</taxon>
        <taxon>Alveolata</taxon>
        <taxon>Perkinsozoa</taxon>
        <taxon>Perkinsea</taxon>
        <taxon>Perkinsida</taxon>
        <taxon>Perkinsidae</taxon>
        <taxon>Perkinsus</taxon>
    </lineage>
</organism>
<name>A0A7J6TJX2_PEROL</name>
<dbReference type="Proteomes" id="UP000574390">
    <property type="component" value="Unassembled WGS sequence"/>
</dbReference>
<comment type="caution">
    <text evidence="2">The sequence shown here is derived from an EMBL/GenBank/DDBJ whole genome shotgun (WGS) entry which is preliminary data.</text>
</comment>
<feature type="region of interest" description="Disordered" evidence="1">
    <location>
        <begin position="1"/>
        <end position="26"/>
    </location>
</feature>
<evidence type="ECO:0000313" key="2">
    <source>
        <dbReference type="EMBL" id="KAF4745385.1"/>
    </source>
</evidence>
<protein>
    <submittedName>
        <fullName evidence="2">Uncharacterized protein</fullName>
    </submittedName>
</protein>